<dbReference type="AlphaFoldDB" id="A0A1I2CJY3"/>
<protein>
    <submittedName>
        <fullName evidence="1">Uncharacterized protein</fullName>
    </submittedName>
</protein>
<organism evidence="1 2">
    <name type="scientific">Actinacidiphila alni</name>
    <dbReference type="NCBI Taxonomy" id="380248"/>
    <lineage>
        <taxon>Bacteria</taxon>
        <taxon>Bacillati</taxon>
        <taxon>Actinomycetota</taxon>
        <taxon>Actinomycetes</taxon>
        <taxon>Kitasatosporales</taxon>
        <taxon>Streptomycetaceae</taxon>
        <taxon>Actinacidiphila</taxon>
    </lineage>
</organism>
<gene>
    <name evidence="1" type="ORF">SAMN05216251_104340</name>
</gene>
<dbReference type="Proteomes" id="UP000199323">
    <property type="component" value="Unassembled WGS sequence"/>
</dbReference>
<dbReference type="EMBL" id="FONG01000004">
    <property type="protein sequence ID" value="SFE68020.1"/>
    <property type="molecule type" value="Genomic_DNA"/>
</dbReference>
<evidence type="ECO:0000313" key="2">
    <source>
        <dbReference type="Proteomes" id="UP000199323"/>
    </source>
</evidence>
<keyword evidence="2" id="KW-1185">Reference proteome</keyword>
<proteinExistence type="predicted"/>
<accession>A0A1I2CJY3</accession>
<reference evidence="1 2" key="1">
    <citation type="submission" date="2016-10" db="EMBL/GenBank/DDBJ databases">
        <authorList>
            <person name="de Groot N.N."/>
        </authorList>
    </citation>
    <scope>NUCLEOTIDE SEQUENCE [LARGE SCALE GENOMIC DNA]</scope>
    <source>
        <strain evidence="1 2">CGMCC 4.3510</strain>
    </source>
</reference>
<dbReference type="OrthoDB" id="1454638at2"/>
<sequence length="65" mass="7291">MAGAGAYRWRTRVRGHLPWFLLALGVACKGGRDCGSHEWYRHDRAVARCYHCAVGERPWPAGHGT</sequence>
<name>A0A1I2CJY3_9ACTN</name>
<dbReference type="RefSeq" id="WP_093712992.1">
    <property type="nucleotide sequence ID" value="NZ_FONG01000004.1"/>
</dbReference>
<evidence type="ECO:0000313" key="1">
    <source>
        <dbReference type="EMBL" id="SFE68020.1"/>
    </source>
</evidence>